<feature type="compositionally biased region" description="Low complexity" evidence="1">
    <location>
        <begin position="240"/>
        <end position="252"/>
    </location>
</feature>
<feature type="region of interest" description="Disordered" evidence="1">
    <location>
        <begin position="188"/>
        <end position="252"/>
    </location>
</feature>
<feature type="domain" description="Peptidase M11 gametolysin" evidence="2">
    <location>
        <begin position="9"/>
        <end position="125"/>
    </location>
</feature>
<protein>
    <submittedName>
        <fullName evidence="3">Autolysin</fullName>
    </submittedName>
</protein>
<comment type="caution">
    <text evidence="3">The sequence shown here is derived from an EMBL/GenBank/DDBJ whole genome shotgun (WGS) entry which is preliminary data.</text>
</comment>
<reference evidence="3 4" key="1">
    <citation type="journal article" date="2017" name="Mol. Biol. Evol.">
        <title>The 4-celled Tetrabaena socialis nuclear genome reveals the essential components for genetic control of cell number at the origin of multicellularity in the volvocine lineage.</title>
        <authorList>
            <person name="Featherston J."/>
            <person name="Arakaki Y."/>
            <person name="Hanschen E.R."/>
            <person name="Ferris P.J."/>
            <person name="Michod R.E."/>
            <person name="Olson B.J.S.C."/>
            <person name="Nozaki H."/>
            <person name="Durand P.M."/>
        </authorList>
    </citation>
    <scope>NUCLEOTIDE SEQUENCE [LARGE SCALE GENOMIC DNA]</scope>
    <source>
        <strain evidence="3 4">NIES-571</strain>
    </source>
</reference>
<dbReference type="EMBL" id="PGGS01004646">
    <property type="protein sequence ID" value="PNG98979.1"/>
    <property type="molecule type" value="Genomic_DNA"/>
</dbReference>
<evidence type="ECO:0000313" key="4">
    <source>
        <dbReference type="Proteomes" id="UP000236333"/>
    </source>
</evidence>
<sequence length="252" mass="26714">MGNFAAASGRLLCNNAPNMYRIGWASPLSTAAGLANLTAGNFTLASNHLTFTIPAAATADANMVVINLAAAAYGAGAPRVPYPKYFLSYRVQNTTRGAYDSGLPSSYSQRLLVHNYNGSQTEREYDRSWLIDWGPRFRQRDPAFPAGDVWTAPFVPYNDATGLGGGLRVRVLRVGAASVDVDVCRMYGTSEGTPGSEECSNENDRDCDGLYGTDDPDCQEGGASQPLPPPPRPSPPLPRPTAAAAKPAAAKP</sequence>
<organism evidence="3 4">
    <name type="scientific">Tetrabaena socialis</name>
    <dbReference type="NCBI Taxonomy" id="47790"/>
    <lineage>
        <taxon>Eukaryota</taxon>
        <taxon>Viridiplantae</taxon>
        <taxon>Chlorophyta</taxon>
        <taxon>core chlorophytes</taxon>
        <taxon>Chlorophyceae</taxon>
        <taxon>CS clade</taxon>
        <taxon>Chlamydomonadales</taxon>
        <taxon>Tetrabaenaceae</taxon>
        <taxon>Tetrabaena</taxon>
    </lineage>
</organism>
<evidence type="ECO:0000313" key="3">
    <source>
        <dbReference type="EMBL" id="PNG98979.1"/>
    </source>
</evidence>
<dbReference type="Proteomes" id="UP000236333">
    <property type="component" value="Unassembled WGS sequence"/>
</dbReference>
<dbReference type="Pfam" id="PF05548">
    <property type="entry name" value="Peptidase_M11"/>
    <property type="match status" value="1"/>
</dbReference>
<accession>A0A2J7ZFG7</accession>
<dbReference type="OrthoDB" id="550723at2759"/>
<name>A0A2J7ZFG7_9CHLO</name>
<feature type="non-terminal residue" evidence="3">
    <location>
        <position position="252"/>
    </location>
</feature>
<gene>
    <name evidence="3" type="ORF">TSOC_015250</name>
</gene>
<dbReference type="AlphaFoldDB" id="A0A2J7ZFG7"/>
<dbReference type="InterPro" id="IPR008752">
    <property type="entry name" value="Peptidase_M11"/>
</dbReference>
<keyword evidence="4" id="KW-1185">Reference proteome</keyword>
<evidence type="ECO:0000256" key="1">
    <source>
        <dbReference type="SAM" id="MobiDB-lite"/>
    </source>
</evidence>
<evidence type="ECO:0000259" key="2">
    <source>
        <dbReference type="Pfam" id="PF05548"/>
    </source>
</evidence>
<feature type="compositionally biased region" description="Pro residues" evidence="1">
    <location>
        <begin position="226"/>
        <end position="239"/>
    </location>
</feature>
<proteinExistence type="predicted"/>